<comment type="caution">
    <text evidence="2">The sequence shown here is derived from an EMBL/GenBank/DDBJ whole genome shotgun (WGS) entry which is preliminary data.</text>
</comment>
<feature type="region of interest" description="Disordered" evidence="1">
    <location>
        <begin position="41"/>
        <end position="61"/>
    </location>
</feature>
<feature type="compositionally biased region" description="Basic and acidic residues" evidence="1">
    <location>
        <begin position="51"/>
        <end position="61"/>
    </location>
</feature>
<dbReference type="AlphaFoldDB" id="A0A6G1WDY4"/>
<dbReference type="EMBL" id="WISB01000008">
    <property type="protein sequence ID" value="MQW67877.1"/>
    <property type="molecule type" value="Genomic_DNA"/>
</dbReference>
<name>A0A6G1WDY4_9HYPH</name>
<dbReference type="RefSeq" id="WP_153412250.1">
    <property type="nucleotide sequence ID" value="NZ_WISB01000008.1"/>
</dbReference>
<evidence type="ECO:0000256" key="1">
    <source>
        <dbReference type="SAM" id="MobiDB-lite"/>
    </source>
</evidence>
<sequence>MTRLAAFKQVDLTRAIKGATNGGMTVDRVEIDPSGRIVLSALREQSTPENDLDKWLKSHAG</sequence>
<accession>A0A6G1WDY4</accession>
<organism evidence="2">
    <name type="scientific">Sinorhizobium medicae</name>
    <dbReference type="NCBI Taxonomy" id="110321"/>
    <lineage>
        <taxon>Bacteria</taxon>
        <taxon>Pseudomonadati</taxon>
        <taxon>Pseudomonadota</taxon>
        <taxon>Alphaproteobacteria</taxon>
        <taxon>Hyphomicrobiales</taxon>
        <taxon>Rhizobiaceae</taxon>
        <taxon>Sinorhizobium/Ensifer group</taxon>
        <taxon>Sinorhizobium</taxon>
    </lineage>
</organism>
<evidence type="ECO:0000313" key="2">
    <source>
        <dbReference type="EMBL" id="MQW67877.1"/>
    </source>
</evidence>
<reference evidence="2" key="1">
    <citation type="journal article" date="2013" name="Genome Biol.">
        <title>Comparative genomics of the core and accessory genomes of 48 Sinorhizobium strains comprising five genospecies.</title>
        <authorList>
            <person name="Sugawara M."/>
            <person name="Epstein B."/>
            <person name="Badgley B.D."/>
            <person name="Unno T."/>
            <person name="Xu L."/>
            <person name="Reese J."/>
            <person name="Gyaneshwar P."/>
            <person name="Denny R."/>
            <person name="Mudge J."/>
            <person name="Bharti A.K."/>
            <person name="Farmer A.D."/>
            <person name="May G.D."/>
            <person name="Woodward J.E."/>
            <person name="Medigue C."/>
            <person name="Vallenet D."/>
            <person name="Lajus A."/>
            <person name="Rouy Z."/>
            <person name="Martinez-Vaz B."/>
            <person name="Tiffin P."/>
            <person name="Young N.D."/>
            <person name="Sadowsky M.J."/>
        </authorList>
    </citation>
    <scope>NUCLEOTIDE SEQUENCE</scope>
    <source>
        <strain evidence="2">M1</strain>
    </source>
</reference>
<proteinExistence type="predicted"/>
<protein>
    <submittedName>
        <fullName evidence="2">Uncharacterized protein</fullName>
    </submittedName>
</protein>
<gene>
    <name evidence="2" type="ORF">GHJ91_01435</name>
</gene>